<dbReference type="Gene3D" id="3.30.450.20">
    <property type="entry name" value="PAS domain"/>
    <property type="match status" value="1"/>
</dbReference>
<keyword evidence="9 12" id="KW-1133">Transmembrane helix</keyword>
<evidence type="ECO:0000259" key="13">
    <source>
        <dbReference type="PROSITE" id="PS50885"/>
    </source>
</evidence>
<reference evidence="15" key="1">
    <citation type="journal article" date="2019" name="Int. J. Syst. Evol. Microbiol.">
        <title>The Global Catalogue of Microorganisms (GCM) 10K type strain sequencing project: providing services to taxonomists for standard genome sequencing and annotation.</title>
        <authorList>
            <consortium name="The Broad Institute Genomics Platform"/>
            <consortium name="The Broad Institute Genome Sequencing Center for Infectious Disease"/>
            <person name="Wu L."/>
            <person name="Ma J."/>
        </authorList>
    </citation>
    <scope>NUCLEOTIDE SEQUENCE [LARGE SCALE GENOMIC DNA]</scope>
    <source>
        <strain evidence="15">PCU 280</strain>
    </source>
</reference>
<evidence type="ECO:0000256" key="10">
    <source>
        <dbReference type="ARBA" id="ARBA00023012"/>
    </source>
</evidence>
<dbReference type="EC" id="2.7.13.3" evidence="14"/>
<dbReference type="Gene3D" id="1.10.287.130">
    <property type="match status" value="1"/>
</dbReference>
<comment type="subcellular location">
    <subcellularLocation>
        <location evidence="1">Cell membrane</location>
        <topology evidence="1">Multi-pass membrane protein</topology>
    </subcellularLocation>
</comment>
<keyword evidence="6" id="KW-0547">Nucleotide-binding</keyword>
<protein>
    <submittedName>
        <fullName evidence="14">Sensor histidine kinase</fullName>
        <ecNumber evidence="14">2.7.13.3</ecNumber>
    </submittedName>
</protein>
<dbReference type="EMBL" id="JBHSTE010000004">
    <property type="protein sequence ID" value="MFC6333347.1"/>
    <property type="molecule type" value="Genomic_DNA"/>
</dbReference>
<proteinExistence type="predicted"/>
<comment type="caution">
    <text evidence="14">The sequence shown here is derived from an EMBL/GenBank/DDBJ whole genome shotgun (WGS) entry which is preliminary data.</text>
</comment>
<dbReference type="Gene3D" id="3.30.565.10">
    <property type="entry name" value="Histidine kinase-like ATPase, C-terminal domain"/>
    <property type="match status" value="1"/>
</dbReference>
<evidence type="ECO:0000256" key="11">
    <source>
        <dbReference type="ARBA" id="ARBA00023136"/>
    </source>
</evidence>
<dbReference type="Pfam" id="PF06580">
    <property type="entry name" value="His_kinase"/>
    <property type="match status" value="1"/>
</dbReference>
<evidence type="ECO:0000256" key="8">
    <source>
        <dbReference type="ARBA" id="ARBA00022840"/>
    </source>
</evidence>
<evidence type="ECO:0000256" key="1">
    <source>
        <dbReference type="ARBA" id="ARBA00004651"/>
    </source>
</evidence>
<dbReference type="PROSITE" id="PS50885">
    <property type="entry name" value="HAMP"/>
    <property type="match status" value="1"/>
</dbReference>
<dbReference type="Pfam" id="PF00672">
    <property type="entry name" value="HAMP"/>
    <property type="match status" value="1"/>
</dbReference>
<dbReference type="Pfam" id="PF02518">
    <property type="entry name" value="HATPase_c"/>
    <property type="match status" value="1"/>
</dbReference>
<dbReference type="InterPro" id="IPR036890">
    <property type="entry name" value="HATPase_C_sf"/>
</dbReference>
<feature type="transmembrane region" description="Helical" evidence="12">
    <location>
        <begin position="286"/>
        <end position="307"/>
    </location>
</feature>
<dbReference type="SUPFAM" id="SSF55874">
    <property type="entry name" value="ATPase domain of HSP90 chaperone/DNA topoisomerase II/histidine kinase"/>
    <property type="match status" value="1"/>
</dbReference>
<keyword evidence="4 14" id="KW-0808">Transferase</keyword>
<dbReference type="SMART" id="SM00387">
    <property type="entry name" value="HATPase_c"/>
    <property type="match status" value="1"/>
</dbReference>
<dbReference type="InterPro" id="IPR003660">
    <property type="entry name" value="HAMP_dom"/>
</dbReference>
<evidence type="ECO:0000256" key="3">
    <source>
        <dbReference type="ARBA" id="ARBA00022553"/>
    </source>
</evidence>
<dbReference type="InterPro" id="IPR010559">
    <property type="entry name" value="Sig_transdc_His_kin_internal"/>
</dbReference>
<dbReference type="GO" id="GO:0004673">
    <property type="term" value="F:protein histidine kinase activity"/>
    <property type="evidence" value="ECO:0007669"/>
    <property type="project" value="UniProtKB-EC"/>
</dbReference>
<gene>
    <name evidence="14" type="ORF">ACFP56_12030</name>
</gene>
<evidence type="ECO:0000313" key="15">
    <source>
        <dbReference type="Proteomes" id="UP001596233"/>
    </source>
</evidence>
<evidence type="ECO:0000256" key="4">
    <source>
        <dbReference type="ARBA" id="ARBA00022679"/>
    </source>
</evidence>
<sequence length="576" mass="66298">MKLRINLFYKMLFIIVVIISITLFLYGRSYQNNIKLITNQLTLTDLNQLNFFTQQLDNNIDQLFTNAYTLFRDSTIRNFGQIDNLEHLINRNHTKLNVLEKLSLQTSSANLINHIAVYNVNSKEVLSTDSTSQFGELALKQSLDTDWTFVPYTAQSMSQGEFHMYLASPAHYLETPEKANMIMEVRFSTSELVKMLSEYQTQYSGDTFLFQQNNEIISQPGSDLDLAKGILSKIEDLEDKKNISTIVNFDGKRYMVNSAWSESLKWHVIHYSPLEVFLKPLESSRLAFYMASIFLLIISIFLLLLLFRQIHRPISMLIRAVNRIKEGMWSYRINLNTNNEFSILNEAFNEMASQIQTLIEQVYMEQLRVKDAYLKQLQSQINPHFLYNCLFFIKSKAGVGDTDAVSAMAINLGEYYRYITRLDESNTTIGQELKLLENYLSVQNLRKQRIAYRIHVPESLLELQIPRLLIQPLVENSIVHGIEKISGQGIITITGKTEGTRLYISVEDNGAGMSEQDRIKLLEKIESPVFNETSGYGLWNVQQRLKHVFGVHSGLSLSISEMGGVCVTLRMDRKEV</sequence>
<evidence type="ECO:0000256" key="2">
    <source>
        <dbReference type="ARBA" id="ARBA00022475"/>
    </source>
</evidence>
<dbReference type="InterPro" id="IPR050640">
    <property type="entry name" value="Bact_2-comp_sensor_kinase"/>
</dbReference>
<keyword evidence="3" id="KW-0597">Phosphoprotein</keyword>
<dbReference type="SMART" id="SM00304">
    <property type="entry name" value="HAMP"/>
    <property type="match status" value="1"/>
</dbReference>
<evidence type="ECO:0000256" key="9">
    <source>
        <dbReference type="ARBA" id="ARBA00022989"/>
    </source>
</evidence>
<dbReference type="CDD" id="cd06225">
    <property type="entry name" value="HAMP"/>
    <property type="match status" value="1"/>
</dbReference>
<name>A0ABW1V6F1_9BACL</name>
<evidence type="ECO:0000256" key="12">
    <source>
        <dbReference type="SAM" id="Phobius"/>
    </source>
</evidence>
<keyword evidence="8" id="KW-0067">ATP-binding</keyword>
<accession>A0ABW1V6F1</accession>
<dbReference type="PANTHER" id="PTHR34220">
    <property type="entry name" value="SENSOR HISTIDINE KINASE YPDA"/>
    <property type="match status" value="1"/>
</dbReference>
<keyword evidence="7 14" id="KW-0418">Kinase</keyword>
<organism evidence="14 15">
    <name type="scientific">Paenibacillus septentrionalis</name>
    <dbReference type="NCBI Taxonomy" id="429342"/>
    <lineage>
        <taxon>Bacteria</taxon>
        <taxon>Bacillati</taxon>
        <taxon>Bacillota</taxon>
        <taxon>Bacilli</taxon>
        <taxon>Bacillales</taxon>
        <taxon>Paenibacillaceae</taxon>
        <taxon>Paenibacillus</taxon>
    </lineage>
</organism>
<evidence type="ECO:0000256" key="7">
    <source>
        <dbReference type="ARBA" id="ARBA00022777"/>
    </source>
</evidence>
<dbReference type="PANTHER" id="PTHR34220:SF11">
    <property type="entry name" value="SENSOR PROTEIN KINASE HPTS"/>
    <property type="match status" value="1"/>
</dbReference>
<dbReference type="SUPFAM" id="SSF158472">
    <property type="entry name" value="HAMP domain-like"/>
    <property type="match status" value="1"/>
</dbReference>
<evidence type="ECO:0000256" key="5">
    <source>
        <dbReference type="ARBA" id="ARBA00022692"/>
    </source>
</evidence>
<keyword evidence="11 12" id="KW-0472">Membrane</keyword>
<feature type="domain" description="HAMP" evidence="13">
    <location>
        <begin position="308"/>
        <end position="360"/>
    </location>
</feature>
<feature type="transmembrane region" description="Helical" evidence="12">
    <location>
        <begin position="7"/>
        <end position="27"/>
    </location>
</feature>
<evidence type="ECO:0000313" key="14">
    <source>
        <dbReference type="EMBL" id="MFC6333347.1"/>
    </source>
</evidence>
<dbReference type="RefSeq" id="WP_379234745.1">
    <property type="nucleotide sequence ID" value="NZ_JBHSTE010000004.1"/>
</dbReference>
<evidence type="ECO:0000256" key="6">
    <source>
        <dbReference type="ARBA" id="ARBA00022741"/>
    </source>
</evidence>
<keyword evidence="5 12" id="KW-0812">Transmembrane</keyword>
<dbReference type="Proteomes" id="UP001596233">
    <property type="component" value="Unassembled WGS sequence"/>
</dbReference>
<keyword evidence="15" id="KW-1185">Reference proteome</keyword>
<keyword evidence="10" id="KW-0902">Two-component regulatory system</keyword>
<dbReference type="InterPro" id="IPR003594">
    <property type="entry name" value="HATPase_dom"/>
</dbReference>
<keyword evidence="2" id="KW-1003">Cell membrane</keyword>